<evidence type="ECO:0000256" key="1">
    <source>
        <dbReference type="SAM" id="MobiDB-lite"/>
    </source>
</evidence>
<protein>
    <submittedName>
        <fullName evidence="2">Uncharacterized protein</fullName>
    </submittedName>
</protein>
<evidence type="ECO:0000313" key="3">
    <source>
        <dbReference type="Proteomes" id="UP000026960"/>
    </source>
</evidence>
<dbReference type="AlphaFoldDB" id="A0A0D3ENQ6"/>
<feature type="region of interest" description="Disordered" evidence="1">
    <location>
        <begin position="89"/>
        <end position="145"/>
    </location>
</feature>
<name>A0A0D3ENQ6_9ORYZ</name>
<dbReference type="Proteomes" id="UP000026960">
    <property type="component" value="Chromosome 1"/>
</dbReference>
<dbReference type="HOGENOM" id="CLU_1789854_0_0_1"/>
<dbReference type="EnsemblPlants" id="OBART01G15260.1">
    <property type="protein sequence ID" value="OBART01G15260.1"/>
    <property type="gene ID" value="OBART01G15260"/>
</dbReference>
<evidence type="ECO:0000313" key="2">
    <source>
        <dbReference type="EnsemblPlants" id="OBART01G15260.1"/>
    </source>
</evidence>
<feature type="compositionally biased region" description="Basic and acidic residues" evidence="1">
    <location>
        <begin position="112"/>
        <end position="129"/>
    </location>
</feature>
<reference evidence="2" key="2">
    <citation type="submission" date="2015-03" db="UniProtKB">
        <authorList>
            <consortium name="EnsemblPlants"/>
        </authorList>
    </citation>
    <scope>IDENTIFICATION</scope>
</reference>
<feature type="region of interest" description="Disordered" evidence="1">
    <location>
        <begin position="1"/>
        <end position="21"/>
    </location>
</feature>
<keyword evidence="3" id="KW-1185">Reference proteome</keyword>
<dbReference type="PaxDb" id="65489-OBART01G15260.1"/>
<dbReference type="Gramene" id="OBART01G15260.1">
    <property type="protein sequence ID" value="OBART01G15260.1"/>
    <property type="gene ID" value="OBART01G15260"/>
</dbReference>
<organism evidence="2">
    <name type="scientific">Oryza barthii</name>
    <dbReference type="NCBI Taxonomy" id="65489"/>
    <lineage>
        <taxon>Eukaryota</taxon>
        <taxon>Viridiplantae</taxon>
        <taxon>Streptophyta</taxon>
        <taxon>Embryophyta</taxon>
        <taxon>Tracheophyta</taxon>
        <taxon>Spermatophyta</taxon>
        <taxon>Magnoliopsida</taxon>
        <taxon>Liliopsida</taxon>
        <taxon>Poales</taxon>
        <taxon>Poaceae</taxon>
        <taxon>BOP clade</taxon>
        <taxon>Oryzoideae</taxon>
        <taxon>Oryzeae</taxon>
        <taxon>Oryzinae</taxon>
        <taxon>Oryza</taxon>
    </lineage>
</organism>
<proteinExistence type="predicted"/>
<reference evidence="2" key="1">
    <citation type="journal article" date="2009" name="Rice">
        <title>De Novo Next Generation Sequencing of Plant Genomes.</title>
        <authorList>
            <person name="Rounsley S."/>
            <person name="Marri P.R."/>
            <person name="Yu Y."/>
            <person name="He R."/>
            <person name="Sisneros N."/>
            <person name="Goicoechea J.L."/>
            <person name="Lee S.J."/>
            <person name="Angelova A."/>
            <person name="Kudrna D."/>
            <person name="Luo M."/>
            <person name="Affourtit J."/>
            <person name="Desany B."/>
            <person name="Knight J."/>
            <person name="Niazi F."/>
            <person name="Egholm M."/>
            <person name="Wing R.A."/>
        </authorList>
    </citation>
    <scope>NUCLEOTIDE SEQUENCE [LARGE SCALE GENOMIC DNA]</scope>
    <source>
        <strain evidence="2">cv. IRGC 105608</strain>
    </source>
</reference>
<accession>A0A0D3ENQ6</accession>
<sequence>MAVTGEEDSSTDRREGDGGAEGPRTLAACCLRCRLRLPLTARRLRRRPHAGSLLVALPYSSPVIASPRAQPPTADLRPRVALEAACAPILPRGSGSTGGGASRTPLWPSAQVDREREAAELGGEGDWRRRPSAVMDDDNDRLQRA</sequence>